<protein>
    <submittedName>
        <fullName evidence="2">Uncharacterized protein</fullName>
    </submittedName>
</protein>
<dbReference type="AlphaFoldDB" id="A0A6A4T3V4"/>
<evidence type="ECO:0000256" key="1">
    <source>
        <dbReference type="SAM" id="Phobius"/>
    </source>
</evidence>
<proteinExistence type="predicted"/>
<name>A0A6A4T3V4_SCOMX</name>
<sequence length="280" mass="31326">MQDLLREVSSSVNSLSSGQIPAYLVSLELVEQILRSATTTVVQTSQVNLAYSLGSAIPISVDPQNLEIGFILNLPIIERQNVYRLKSVLNVGFWKGNTHVHLKTPPSLAYHDDHPSLYLIPNLSMCTKTKDIHWVCPSNPFVRDVNNYLCGFRADSPELEIEIMDAFQGHNLTIEDALQQQLLVEGTKLVKFSLKPTGLTTTFTSRLAKSSYQEHPVSLVALGLLLSGWVITAIIAHVMYKYIQMLQTRLDNLRLIQPRFTHHSASIPLASPDPLQEQSR</sequence>
<reference evidence="2 3" key="1">
    <citation type="submission" date="2019-06" db="EMBL/GenBank/DDBJ databases">
        <title>Draft genomes of female and male turbot (Scophthalmus maximus).</title>
        <authorList>
            <person name="Xu H."/>
            <person name="Xu X.-W."/>
            <person name="Shao C."/>
            <person name="Chen S."/>
        </authorList>
    </citation>
    <scope>NUCLEOTIDE SEQUENCE [LARGE SCALE GENOMIC DNA]</scope>
    <source>
        <strain evidence="2">Ysfricsl-2016a</strain>
        <tissue evidence="2">Blood</tissue>
    </source>
</reference>
<keyword evidence="1" id="KW-0472">Membrane</keyword>
<keyword evidence="1" id="KW-0812">Transmembrane</keyword>
<accession>A0A6A4T3V4</accession>
<comment type="caution">
    <text evidence="2">The sequence shown here is derived from an EMBL/GenBank/DDBJ whole genome shotgun (WGS) entry which is preliminary data.</text>
</comment>
<organism evidence="2 3">
    <name type="scientific">Scophthalmus maximus</name>
    <name type="common">Turbot</name>
    <name type="synonym">Psetta maxima</name>
    <dbReference type="NCBI Taxonomy" id="52904"/>
    <lineage>
        <taxon>Eukaryota</taxon>
        <taxon>Metazoa</taxon>
        <taxon>Chordata</taxon>
        <taxon>Craniata</taxon>
        <taxon>Vertebrata</taxon>
        <taxon>Euteleostomi</taxon>
        <taxon>Actinopterygii</taxon>
        <taxon>Neopterygii</taxon>
        <taxon>Teleostei</taxon>
        <taxon>Neoteleostei</taxon>
        <taxon>Acanthomorphata</taxon>
        <taxon>Carangaria</taxon>
        <taxon>Pleuronectiformes</taxon>
        <taxon>Pleuronectoidei</taxon>
        <taxon>Scophthalmidae</taxon>
        <taxon>Scophthalmus</taxon>
    </lineage>
</organism>
<dbReference type="Proteomes" id="UP000438429">
    <property type="component" value="Unassembled WGS sequence"/>
</dbReference>
<feature type="transmembrane region" description="Helical" evidence="1">
    <location>
        <begin position="219"/>
        <end position="240"/>
    </location>
</feature>
<evidence type="ECO:0000313" key="3">
    <source>
        <dbReference type="Proteomes" id="UP000438429"/>
    </source>
</evidence>
<gene>
    <name evidence="2" type="ORF">F2P81_010788</name>
</gene>
<dbReference type="EMBL" id="VEVO01000009">
    <property type="protein sequence ID" value="KAF0037914.1"/>
    <property type="molecule type" value="Genomic_DNA"/>
</dbReference>
<keyword evidence="1" id="KW-1133">Transmembrane helix</keyword>
<evidence type="ECO:0000313" key="2">
    <source>
        <dbReference type="EMBL" id="KAF0037914.1"/>
    </source>
</evidence>